<gene>
    <name evidence="1" type="ORF">LCGC14_1515080</name>
</gene>
<dbReference type="AlphaFoldDB" id="A0A0F9LFU4"/>
<comment type="caution">
    <text evidence="1">The sequence shown here is derived from an EMBL/GenBank/DDBJ whole genome shotgun (WGS) entry which is preliminary data.</text>
</comment>
<evidence type="ECO:0000313" key="1">
    <source>
        <dbReference type="EMBL" id="KKM63085.1"/>
    </source>
</evidence>
<reference evidence="1" key="1">
    <citation type="journal article" date="2015" name="Nature">
        <title>Complex archaea that bridge the gap between prokaryotes and eukaryotes.</title>
        <authorList>
            <person name="Spang A."/>
            <person name="Saw J.H."/>
            <person name="Jorgensen S.L."/>
            <person name="Zaremba-Niedzwiedzka K."/>
            <person name="Martijn J."/>
            <person name="Lind A.E."/>
            <person name="van Eijk R."/>
            <person name="Schleper C."/>
            <person name="Guy L."/>
            <person name="Ettema T.J."/>
        </authorList>
    </citation>
    <scope>NUCLEOTIDE SEQUENCE</scope>
</reference>
<organism evidence="1">
    <name type="scientific">marine sediment metagenome</name>
    <dbReference type="NCBI Taxonomy" id="412755"/>
    <lineage>
        <taxon>unclassified sequences</taxon>
        <taxon>metagenomes</taxon>
        <taxon>ecological metagenomes</taxon>
    </lineage>
</organism>
<sequence>MLYLIPVLDEDDVDYCFQQCGKIIVEGIVLEGCTWLPCREDNCPIENKVTEIIDVNYEWGKEKTKLRTIDNNDYEIYRG</sequence>
<protein>
    <submittedName>
        <fullName evidence="1">Uncharacterized protein</fullName>
    </submittedName>
</protein>
<accession>A0A0F9LFU4</accession>
<name>A0A0F9LFU4_9ZZZZ</name>
<dbReference type="EMBL" id="LAZR01011163">
    <property type="protein sequence ID" value="KKM63085.1"/>
    <property type="molecule type" value="Genomic_DNA"/>
</dbReference>
<proteinExistence type="predicted"/>